<dbReference type="AlphaFoldDB" id="A0A060UTG3"/>
<reference evidence="1" key="2">
    <citation type="submission" date="2014-07" db="EMBL/GenBank/DDBJ databases">
        <title>Initial genome analysis of the psychrotolerant acidophile Acidithiobacillus ferrivorans CF27: insights into iron and sulfur oxidation pathways and into biofilm formation.</title>
        <authorList>
            <person name="Talla E."/>
            <person name="Hedrich S."/>
            <person name="Mangenot S."/>
            <person name="Ji B."/>
            <person name="Johnson D.B."/>
            <person name="Barbe V."/>
            <person name="Bonnefoy V."/>
        </authorList>
    </citation>
    <scope>NUCLEOTIDE SEQUENCE [LARGE SCALE GENOMIC DNA]</scope>
    <source>
        <strain evidence="1">CF27</strain>
    </source>
</reference>
<sequence>MSRDKTGTEVVVKIESEGRGLEEFSFDFD</sequence>
<keyword evidence="3" id="KW-1185">Reference proteome</keyword>
<reference evidence="2 3" key="3">
    <citation type="submission" date="2017-03" db="EMBL/GenBank/DDBJ databases">
        <authorList>
            <person name="Regsiter A."/>
            <person name="William W."/>
        </authorList>
    </citation>
    <scope>NUCLEOTIDE SEQUENCE [LARGE SCALE GENOMIC DNA]</scope>
    <source>
        <strain evidence="2">PRJEB5721</strain>
    </source>
</reference>
<organism evidence="1">
    <name type="scientific">Acidithiobacillus ferrivorans</name>
    <dbReference type="NCBI Taxonomy" id="160808"/>
    <lineage>
        <taxon>Bacteria</taxon>
        <taxon>Pseudomonadati</taxon>
        <taxon>Pseudomonadota</taxon>
        <taxon>Acidithiobacillia</taxon>
        <taxon>Acidithiobacillales</taxon>
        <taxon>Acidithiobacillaceae</taxon>
        <taxon>Acidithiobacillus</taxon>
    </lineage>
</organism>
<dbReference type="EMBL" id="LT841305">
    <property type="protein sequence ID" value="SMH65456.1"/>
    <property type="molecule type" value="Genomic_DNA"/>
</dbReference>
<accession>A0A060UTG3</accession>
<proteinExistence type="predicted"/>
<dbReference type="EMBL" id="CCCS020000057">
    <property type="protein sequence ID" value="CDQ11902.1"/>
    <property type="molecule type" value="Genomic_DNA"/>
</dbReference>
<protein>
    <submittedName>
        <fullName evidence="1">Uncharacterized protein</fullName>
    </submittedName>
</protein>
<reference evidence="1" key="1">
    <citation type="submission" date="2014-03" db="EMBL/GenBank/DDBJ databases">
        <authorList>
            <person name="Genoscope - CEA"/>
        </authorList>
    </citation>
    <scope>NUCLEOTIDE SEQUENCE [LARGE SCALE GENOMIC DNA]</scope>
    <source>
        <strain evidence="1">CF27</strain>
    </source>
</reference>
<gene>
    <name evidence="2" type="ORF">AFERRI_20238</name>
    <name evidence="1" type="ORF">AFERRI_600128</name>
</gene>
<evidence type="ECO:0000313" key="1">
    <source>
        <dbReference type="EMBL" id="CDQ11902.1"/>
    </source>
</evidence>
<evidence type="ECO:0000313" key="3">
    <source>
        <dbReference type="Proteomes" id="UP000193925"/>
    </source>
</evidence>
<name>A0A060UTG3_9PROT</name>
<evidence type="ECO:0000313" key="2">
    <source>
        <dbReference type="EMBL" id="SMH65456.1"/>
    </source>
</evidence>
<dbReference type="Proteomes" id="UP000193925">
    <property type="component" value="Chromosome AFERRI"/>
</dbReference>